<dbReference type="EMBL" id="QLYX01000016">
    <property type="protein sequence ID" value="RAY11922.1"/>
    <property type="molecule type" value="Genomic_DNA"/>
</dbReference>
<dbReference type="InterPro" id="IPR051010">
    <property type="entry name" value="BCAA_transport"/>
</dbReference>
<keyword evidence="3 5" id="KW-0732">Signal</keyword>
<dbReference type="GO" id="GO:0006865">
    <property type="term" value="P:amino acid transport"/>
    <property type="evidence" value="ECO:0007669"/>
    <property type="project" value="UniProtKB-KW"/>
</dbReference>
<evidence type="ECO:0000313" key="8">
    <source>
        <dbReference type="Proteomes" id="UP000251891"/>
    </source>
</evidence>
<dbReference type="Gene3D" id="3.40.50.2300">
    <property type="match status" value="2"/>
</dbReference>
<reference evidence="7 8" key="1">
    <citation type="submission" date="2018-06" db="EMBL/GenBank/DDBJ databases">
        <title>Actinomadura craniellae sp. nov. isolated from marine sponge Craniella sp.</title>
        <authorList>
            <person name="Li L."/>
            <person name="Xu Q.H."/>
            <person name="Lin H.W."/>
            <person name="Lu Y.H."/>
        </authorList>
    </citation>
    <scope>NUCLEOTIDE SEQUENCE [LARGE SCALE GENOMIC DNA]</scope>
    <source>
        <strain evidence="7 8">LHW63021</strain>
    </source>
</reference>
<dbReference type="RefSeq" id="WP_111871153.1">
    <property type="nucleotide sequence ID" value="NZ_QLYX01000016.1"/>
</dbReference>
<evidence type="ECO:0000256" key="1">
    <source>
        <dbReference type="ARBA" id="ARBA00010062"/>
    </source>
</evidence>
<feature type="chain" id="PRO_5039392157" description="Leucine-binding protein domain-containing protein" evidence="5">
    <location>
        <begin position="22"/>
        <end position="401"/>
    </location>
</feature>
<dbReference type="PANTHER" id="PTHR30483">
    <property type="entry name" value="LEUCINE-SPECIFIC-BINDING PROTEIN"/>
    <property type="match status" value="1"/>
</dbReference>
<keyword evidence="8" id="KW-1185">Reference proteome</keyword>
<evidence type="ECO:0000256" key="3">
    <source>
        <dbReference type="ARBA" id="ARBA00022729"/>
    </source>
</evidence>
<feature type="domain" description="Leucine-binding protein" evidence="6">
    <location>
        <begin position="41"/>
        <end position="375"/>
    </location>
</feature>
<dbReference type="PROSITE" id="PS51257">
    <property type="entry name" value="PROKAR_LIPOPROTEIN"/>
    <property type="match status" value="1"/>
</dbReference>
<comment type="similarity">
    <text evidence="1">Belongs to the leucine-binding protein family.</text>
</comment>
<proteinExistence type="inferred from homology"/>
<dbReference type="Pfam" id="PF13458">
    <property type="entry name" value="Peripla_BP_6"/>
    <property type="match status" value="1"/>
</dbReference>
<organism evidence="7 8">
    <name type="scientific">Actinomadura craniellae</name>
    <dbReference type="NCBI Taxonomy" id="2231787"/>
    <lineage>
        <taxon>Bacteria</taxon>
        <taxon>Bacillati</taxon>
        <taxon>Actinomycetota</taxon>
        <taxon>Actinomycetes</taxon>
        <taxon>Streptosporangiales</taxon>
        <taxon>Thermomonosporaceae</taxon>
        <taxon>Actinomadura</taxon>
    </lineage>
</organism>
<evidence type="ECO:0000256" key="4">
    <source>
        <dbReference type="ARBA" id="ARBA00022970"/>
    </source>
</evidence>
<evidence type="ECO:0000256" key="5">
    <source>
        <dbReference type="SAM" id="SignalP"/>
    </source>
</evidence>
<keyword evidence="4" id="KW-0029">Amino-acid transport</keyword>
<comment type="caution">
    <text evidence="7">The sequence shown here is derived from an EMBL/GenBank/DDBJ whole genome shotgun (WGS) entry which is preliminary data.</text>
</comment>
<protein>
    <recommendedName>
        <fullName evidence="6">Leucine-binding protein domain-containing protein</fullName>
    </recommendedName>
</protein>
<dbReference type="InterPro" id="IPR000709">
    <property type="entry name" value="Leu_Ile_Val-bd"/>
</dbReference>
<name>A0A365GYM8_9ACTN</name>
<evidence type="ECO:0000313" key="7">
    <source>
        <dbReference type="EMBL" id="RAY11922.1"/>
    </source>
</evidence>
<dbReference type="PRINTS" id="PR00337">
    <property type="entry name" value="LEUILEVALBP"/>
</dbReference>
<keyword evidence="2" id="KW-0813">Transport</keyword>
<dbReference type="OrthoDB" id="7337537at2"/>
<dbReference type="AlphaFoldDB" id="A0A365GYM8"/>
<dbReference type="PANTHER" id="PTHR30483:SF6">
    <property type="entry name" value="PERIPLASMIC BINDING PROTEIN OF ABC TRANSPORTER FOR NATURAL AMINO ACIDS"/>
    <property type="match status" value="1"/>
</dbReference>
<dbReference type="SUPFAM" id="SSF53822">
    <property type="entry name" value="Periplasmic binding protein-like I"/>
    <property type="match status" value="1"/>
</dbReference>
<evidence type="ECO:0000256" key="2">
    <source>
        <dbReference type="ARBA" id="ARBA00022448"/>
    </source>
</evidence>
<gene>
    <name evidence="7" type="ORF">DPM19_28580</name>
</gene>
<feature type="signal peptide" evidence="5">
    <location>
        <begin position="1"/>
        <end position="21"/>
    </location>
</feature>
<dbReference type="Proteomes" id="UP000251891">
    <property type="component" value="Unassembled WGS sequence"/>
</dbReference>
<evidence type="ECO:0000259" key="6">
    <source>
        <dbReference type="Pfam" id="PF13458"/>
    </source>
</evidence>
<dbReference type="InterPro" id="IPR028082">
    <property type="entry name" value="Peripla_BP_I"/>
</dbReference>
<sequence>MRAPRILVAAATAMTVAAGTACGPGTDASAPSGTGPGGKPFKIDVLLGLSGDYAPVGKAMAQGARAAVAVINQQGGVFGKPVEINVIDTAGDPVQAVTQARKLVAGGRPQAVVPGMVTADIMATAPLLTQAKVFMATHGPDPRLNDPKKYPYLFGTTYLRDQMATSLAAEFTAKGFKKVSLITAEKSGSVGAQTIKDVLAPKGITTNIVTVPVTAVDATSQMQQALDLDPDVLVLDSYGPPSAAILQARTKLKPATPTYASQNFSSGDLAQTGPVSAYAGVRLQSLSFAVKGHQTTQTPAFKAFFDAARQQAGGKLEFSMNTYVVTYNDVILAAYAAKLANSTDPAKMTAAIEKASPAQIPYFLGPVNFSPSNHYPSFGPQWWAFTGYNGMDNAQIVPAQP</sequence>
<accession>A0A365GYM8</accession>
<dbReference type="InterPro" id="IPR028081">
    <property type="entry name" value="Leu-bd"/>
</dbReference>